<name>A0ABR4XYR9_9BACI</name>
<dbReference type="Pfam" id="PF00589">
    <property type="entry name" value="Phage_integrase"/>
    <property type="match status" value="1"/>
</dbReference>
<evidence type="ECO:0000313" key="7">
    <source>
        <dbReference type="Proteomes" id="UP000030487"/>
    </source>
</evidence>
<reference evidence="6 7" key="1">
    <citation type="submission" date="2014-02" db="EMBL/GenBank/DDBJ databases">
        <title>Draft genome sequence of Lysinibacillus boronitolerans NBRC 103108.</title>
        <authorList>
            <person name="Zhang F."/>
            <person name="Wang G."/>
            <person name="Zhang L."/>
        </authorList>
    </citation>
    <scope>NUCLEOTIDE SEQUENCE [LARGE SCALE GENOMIC DNA]</scope>
    <source>
        <strain evidence="6 7">NBRC 103108</strain>
    </source>
</reference>
<evidence type="ECO:0000256" key="1">
    <source>
        <dbReference type="ARBA" id="ARBA00008857"/>
    </source>
</evidence>
<keyword evidence="3" id="KW-0238">DNA-binding</keyword>
<dbReference type="Gene3D" id="1.10.150.130">
    <property type="match status" value="1"/>
</dbReference>
<evidence type="ECO:0000256" key="4">
    <source>
        <dbReference type="ARBA" id="ARBA00023172"/>
    </source>
</evidence>
<feature type="domain" description="Tyr recombinase" evidence="5">
    <location>
        <begin position="177"/>
        <end position="381"/>
    </location>
</feature>
<dbReference type="InterPro" id="IPR013762">
    <property type="entry name" value="Integrase-like_cat_sf"/>
</dbReference>
<accession>A0ABR4XYR9</accession>
<comment type="caution">
    <text evidence="6">The sequence shown here is derived from an EMBL/GenBank/DDBJ whole genome shotgun (WGS) entry which is preliminary data.</text>
</comment>
<gene>
    <name evidence="6" type="ORF">CD31_15770</name>
</gene>
<keyword evidence="4" id="KW-0233">DNA recombination</keyword>
<protein>
    <recommendedName>
        <fullName evidence="5">Tyr recombinase domain-containing protein</fullName>
    </recommendedName>
</protein>
<dbReference type="PROSITE" id="PS51898">
    <property type="entry name" value="TYR_RECOMBINASE"/>
    <property type="match status" value="1"/>
</dbReference>
<evidence type="ECO:0000256" key="3">
    <source>
        <dbReference type="ARBA" id="ARBA00023125"/>
    </source>
</evidence>
<dbReference type="InterPro" id="IPR004107">
    <property type="entry name" value="Integrase_SAM-like_N"/>
</dbReference>
<sequence>MTSSTKYHNAIKEYKLKDGSTFYRFTVYLGVDPDTGKDTIVTRSKFVTPKAAQIAIDRLKYEFNIGKKPEDMRKTFSDVYEEWDVLYKNSGIVMSTYSKTEGYFKNHILPFFGHMKVSKITVRHCEKFALQLSKKLKYFQHIINYASDVLKTAVRYGYINSNPFNISEIPKETVHEISDNYLDIEDFKLLISYLPTLDLMAQALLRLLMLTGIRKGELKVLTWSDIDFKKKTLAIYDAYSYSKHNNGENVSHPKGKLSRIIYLDDVTLEILKQWQQEQMLRLNQLGISLEKPTDQLIFINSVNNYVDSYYPNEQLIKAINDLKIKYITVHGLRHTHATHLHEAGASLIGIQDRLGHTKNSNTTHKYYTHVTDKIKLDTLQSLLDYYKDHDIY</sequence>
<evidence type="ECO:0000259" key="5">
    <source>
        <dbReference type="PROSITE" id="PS51898"/>
    </source>
</evidence>
<dbReference type="RefSeq" id="WP_036078773.1">
    <property type="nucleotide sequence ID" value="NZ_AVCW01000005.1"/>
</dbReference>
<dbReference type="PANTHER" id="PTHR30629:SF6">
    <property type="entry name" value="PROPHAGE INTEGRASE INTA-RELATED"/>
    <property type="match status" value="1"/>
</dbReference>
<dbReference type="Proteomes" id="UP000030487">
    <property type="component" value="Unassembled WGS sequence"/>
</dbReference>
<dbReference type="InterPro" id="IPR050808">
    <property type="entry name" value="Phage_Integrase"/>
</dbReference>
<dbReference type="CDD" id="cd01189">
    <property type="entry name" value="INT_ICEBs1_C_like"/>
    <property type="match status" value="1"/>
</dbReference>
<dbReference type="SUPFAM" id="SSF56349">
    <property type="entry name" value="DNA breaking-rejoining enzymes"/>
    <property type="match status" value="1"/>
</dbReference>
<dbReference type="Gene3D" id="1.10.443.10">
    <property type="entry name" value="Intergrase catalytic core"/>
    <property type="match status" value="1"/>
</dbReference>
<comment type="similarity">
    <text evidence="1">Belongs to the 'phage' integrase family.</text>
</comment>
<keyword evidence="2" id="KW-0229">DNA integration</keyword>
<proteinExistence type="inferred from homology"/>
<dbReference type="InterPro" id="IPR010998">
    <property type="entry name" value="Integrase_recombinase_N"/>
</dbReference>
<dbReference type="InterPro" id="IPR011010">
    <property type="entry name" value="DNA_brk_join_enz"/>
</dbReference>
<evidence type="ECO:0000256" key="2">
    <source>
        <dbReference type="ARBA" id="ARBA00022908"/>
    </source>
</evidence>
<evidence type="ECO:0000313" key="6">
    <source>
        <dbReference type="EMBL" id="KGR83666.1"/>
    </source>
</evidence>
<organism evidence="6 7">
    <name type="scientific">Lysinibacillus boronitolerans JCM 21713 = 10a = NBRC 103108</name>
    <dbReference type="NCBI Taxonomy" id="1294264"/>
    <lineage>
        <taxon>Bacteria</taxon>
        <taxon>Bacillati</taxon>
        <taxon>Bacillota</taxon>
        <taxon>Bacilli</taxon>
        <taxon>Bacillales</taxon>
        <taxon>Bacillaceae</taxon>
        <taxon>Lysinibacillus</taxon>
    </lineage>
</organism>
<dbReference type="Pfam" id="PF14659">
    <property type="entry name" value="Phage_int_SAM_3"/>
    <property type="match status" value="1"/>
</dbReference>
<dbReference type="PANTHER" id="PTHR30629">
    <property type="entry name" value="PROPHAGE INTEGRASE"/>
    <property type="match status" value="1"/>
</dbReference>
<keyword evidence="7" id="KW-1185">Reference proteome</keyword>
<dbReference type="EMBL" id="JPVR01000077">
    <property type="protein sequence ID" value="KGR83666.1"/>
    <property type="molecule type" value="Genomic_DNA"/>
</dbReference>
<dbReference type="InterPro" id="IPR002104">
    <property type="entry name" value="Integrase_catalytic"/>
</dbReference>